<evidence type="ECO:0000256" key="9">
    <source>
        <dbReference type="ARBA" id="ARBA00023270"/>
    </source>
</evidence>
<evidence type="ECO:0000256" key="1">
    <source>
        <dbReference type="ARBA" id="ARBA00003518"/>
    </source>
</evidence>
<keyword evidence="9 11" id="KW-0704">Schiff base</keyword>
<dbReference type="PROSITE" id="PS01054">
    <property type="entry name" value="TRANSALDOLASE_1"/>
    <property type="match status" value="1"/>
</dbReference>
<accession>A0A6F8ZHK0</accession>
<dbReference type="GO" id="GO:0006098">
    <property type="term" value="P:pentose-phosphate shunt"/>
    <property type="evidence" value="ECO:0007669"/>
    <property type="project" value="UniProtKB-UniRule"/>
</dbReference>
<dbReference type="Proteomes" id="UP000503399">
    <property type="component" value="Chromosome"/>
</dbReference>
<keyword evidence="7 11" id="KW-0808">Transferase</keyword>
<evidence type="ECO:0000256" key="2">
    <source>
        <dbReference type="ARBA" id="ARBA00004496"/>
    </source>
</evidence>
<comment type="similarity">
    <text evidence="4 11">Belongs to the transaldolase family. Type 2 subfamily.</text>
</comment>
<evidence type="ECO:0000313" key="12">
    <source>
        <dbReference type="EMBL" id="CAB1129193.1"/>
    </source>
</evidence>
<dbReference type="HAMAP" id="MF_00493">
    <property type="entry name" value="Transaldolase_2"/>
    <property type="match status" value="1"/>
</dbReference>
<dbReference type="PANTHER" id="PTHR10683">
    <property type="entry name" value="TRANSALDOLASE"/>
    <property type="match status" value="1"/>
</dbReference>
<keyword evidence="13" id="KW-1185">Reference proteome</keyword>
<dbReference type="UniPathway" id="UPA00115">
    <property type="reaction ID" value="UER00414"/>
</dbReference>
<dbReference type="EMBL" id="LR778114">
    <property type="protein sequence ID" value="CAB1129193.1"/>
    <property type="molecule type" value="Genomic_DNA"/>
</dbReference>
<evidence type="ECO:0000256" key="4">
    <source>
        <dbReference type="ARBA" id="ARBA00008426"/>
    </source>
</evidence>
<dbReference type="Pfam" id="PF00923">
    <property type="entry name" value="TAL_FSA"/>
    <property type="match status" value="1"/>
</dbReference>
<dbReference type="CDD" id="cd00955">
    <property type="entry name" value="Transaldolase_like"/>
    <property type="match status" value="1"/>
</dbReference>
<dbReference type="KEGG" id="hfv:R50_1692"/>
<evidence type="ECO:0000256" key="3">
    <source>
        <dbReference type="ARBA" id="ARBA00004857"/>
    </source>
</evidence>
<dbReference type="GO" id="GO:0005975">
    <property type="term" value="P:carbohydrate metabolic process"/>
    <property type="evidence" value="ECO:0007669"/>
    <property type="project" value="InterPro"/>
</dbReference>
<evidence type="ECO:0000256" key="8">
    <source>
        <dbReference type="ARBA" id="ARBA00023126"/>
    </source>
</evidence>
<reference evidence="12 13" key="1">
    <citation type="submission" date="2020-02" db="EMBL/GenBank/DDBJ databases">
        <authorList>
            <person name="Hogendoorn C."/>
        </authorList>
    </citation>
    <scope>NUCLEOTIDE SEQUENCE [LARGE SCALE GENOMIC DNA]</scope>
    <source>
        <strain evidence="12">R501</strain>
    </source>
</reference>
<evidence type="ECO:0000313" key="13">
    <source>
        <dbReference type="Proteomes" id="UP000503399"/>
    </source>
</evidence>
<name>A0A6F8ZHK0_9FIRM</name>
<proteinExistence type="inferred from homology"/>
<dbReference type="GO" id="GO:0004801">
    <property type="term" value="F:transaldolase activity"/>
    <property type="evidence" value="ECO:0007669"/>
    <property type="project" value="UniProtKB-UniRule"/>
</dbReference>
<comment type="function">
    <text evidence="1 11">Transaldolase is important for the balance of metabolites in the pentose-phosphate pathway.</text>
</comment>
<dbReference type="InterPro" id="IPR001585">
    <property type="entry name" value="TAL/FSA"/>
</dbReference>
<evidence type="ECO:0000256" key="7">
    <source>
        <dbReference type="ARBA" id="ARBA00022679"/>
    </source>
</evidence>
<keyword evidence="6 11" id="KW-0963">Cytoplasm</keyword>
<dbReference type="InterPro" id="IPR004732">
    <property type="entry name" value="Transaldolase_2"/>
</dbReference>
<evidence type="ECO:0000256" key="5">
    <source>
        <dbReference type="ARBA" id="ARBA00013151"/>
    </source>
</evidence>
<comment type="pathway">
    <text evidence="3 11">Carbohydrate degradation; pentose phosphate pathway; D-glyceraldehyde 3-phosphate and beta-D-fructose 6-phosphate from D-ribose 5-phosphate and D-xylulose 5-phosphate (non-oxidative stage): step 2/3.</text>
</comment>
<dbReference type="PIRSF" id="PIRSF036915">
    <property type="entry name" value="Trnald_Bac_Plnt"/>
    <property type="match status" value="1"/>
</dbReference>
<sequence>MATSIHALNELGQSIWYDNIRRGLLDSGELARLIEAGVSGVTSNPTIFEKAIGGSNDYDAAITELVRRGLDAQAIYDQLTLEDIGRGADLLRPVYDRTNGEDGYISIEVPPTLAADTPATVAEARRIFGTLNRPNVMIKVPATPEGIPAIRTLIADGVNVNVTLIFSLKTYDDVITAYWEGLEDRLQRGLPVDRVASVASFFVSRVDTLVDKLIDERGLDPALRGKAAVANAKLAYELFQRRSAEPRWAALAAKGARVQRPLWASTSTKNPAYPPLLYVDTLIGPHTVNTLPPQTVEAVLQSVKVARTVDADLDRAHADLEALEAAGISMDWVTDQLMQQGVKAFEDSFASLMAGLEKKVAAVAAG</sequence>
<dbReference type="PANTHER" id="PTHR10683:SF31">
    <property type="entry name" value="TRANSALDOLASE"/>
    <property type="match status" value="1"/>
</dbReference>
<gene>
    <name evidence="11 12" type="primary">tal</name>
    <name evidence="12" type="ORF">R50_1692</name>
</gene>
<dbReference type="NCBIfam" id="NF002881">
    <property type="entry name" value="PRK03343.1"/>
    <property type="match status" value="1"/>
</dbReference>
<protein>
    <recommendedName>
        <fullName evidence="5 11">Transaldolase</fullName>
        <ecNumber evidence="5 11">2.2.1.2</ecNumber>
    </recommendedName>
</protein>
<dbReference type="Gene3D" id="3.20.20.70">
    <property type="entry name" value="Aldolase class I"/>
    <property type="match status" value="1"/>
</dbReference>
<comment type="subcellular location">
    <subcellularLocation>
        <location evidence="2 11">Cytoplasm</location>
    </subcellularLocation>
</comment>
<evidence type="ECO:0000256" key="10">
    <source>
        <dbReference type="ARBA" id="ARBA00048810"/>
    </source>
</evidence>
<dbReference type="EC" id="2.2.1.2" evidence="5 11"/>
<evidence type="ECO:0000256" key="6">
    <source>
        <dbReference type="ARBA" id="ARBA00022490"/>
    </source>
</evidence>
<dbReference type="NCBIfam" id="TIGR00876">
    <property type="entry name" value="tal_mycobact"/>
    <property type="match status" value="1"/>
</dbReference>
<dbReference type="InterPro" id="IPR013785">
    <property type="entry name" value="Aldolase_TIM"/>
</dbReference>
<feature type="active site" description="Schiff-base intermediate with substrate" evidence="11">
    <location>
        <position position="139"/>
    </location>
</feature>
<keyword evidence="8 11" id="KW-0570">Pentose shunt</keyword>
<dbReference type="GO" id="GO:0005737">
    <property type="term" value="C:cytoplasm"/>
    <property type="evidence" value="ECO:0007669"/>
    <property type="project" value="UniProtKB-SubCell"/>
</dbReference>
<comment type="catalytic activity">
    <reaction evidence="10 11">
        <text>D-sedoheptulose 7-phosphate + D-glyceraldehyde 3-phosphate = D-erythrose 4-phosphate + beta-D-fructose 6-phosphate</text>
        <dbReference type="Rhea" id="RHEA:17053"/>
        <dbReference type="ChEBI" id="CHEBI:16897"/>
        <dbReference type="ChEBI" id="CHEBI:57483"/>
        <dbReference type="ChEBI" id="CHEBI:57634"/>
        <dbReference type="ChEBI" id="CHEBI:59776"/>
        <dbReference type="EC" id="2.2.1.2"/>
    </reaction>
</comment>
<dbReference type="AlphaFoldDB" id="A0A6F8ZHK0"/>
<dbReference type="SUPFAM" id="SSF51569">
    <property type="entry name" value="Aldolase"/>
    <property type="match status" value="1"/>
</dbReference>
<dbReference type="InterPro" id="IPR018225">
    <property type="entry name" value="Transaldolase_AS"/>
</dbReference>
<dbReference type="PROSITE" id="PS00958">
    <property type="entry name" value="TRANSALDOLASE_2"/>
    <property type="match status" value="1"/>
</dbReference>
<organism evidence="12 13">
    <name type="scientific">Candidatus Hydrogenisulfobacillus filiaventi</name>
    <dbReference type="NCBI Taxonomy" id="2707344"/>
    <lineage>
        <taxon>Bacteria</taxon>
        <taxon>Bacillati</taxon>
        <taxon>Bacillota</taxon>
        <taxon>Clostridia</taxon>
        <taxon>Eubacteriales</taxon>
        <taxon>Clostridiales Family XVII. Incertae Sedis</taxon>
        <taxon>Candidatus Hydrogenisulfobacillus</taxon>
    </lineage>
</organism>
<evidence type="ECO:0000256" key="11">
    <source>
        <dbReference type="HAMAP-Rule" id="MF_00493"/>
    </source>
</evidence>